<sequence length="73" mass="8538">MSLGKCFLRLRSYLREFFPMPFAKEVKVGANFCLSFICLEEKRELFLYIPAITRIETRNAKRPISVSIAHRSP</sequence>
<name>A0A8J2FSC1_9BACT</name>
<evidence type="ECO:0000313" key="1">
    <source>
        <dbReference type="EMBL" id="CAF0695388.1"/>
    </source>
</evidence>
<comment type="caution">
    <text evidence="1">The sequence shown here is derived from an EMBL/GenBank/DDBJ whole genome shotgun (WGS) entry which is preliminary data.</text>
</comment>
<dbReference type="AlphaFoldDB" id="A0A8J2FSC1"/>
<protein>
    <submittedName>
        <fullName evidence="1">Uncharacterized protein</fullName>
    </submittedName>
</protein>
<dbReference type="Proteomes" id="UP000663859">
    <property type="component" value="Unassembled WGS sequence"/>
</dbReference>
<proteinExistence type="predicted"/>
<organism evidence="1 2">
    <name type="scientific">Candidatus Methylacidithermus pantelleriae</name>
    <dbReference type="NCBI Taxonomy" id="2744239"/>
    <lineage>
        <taxon>Bacteria</taxon>
        <taxon>Pseudomonadati</taxon>
        <taxon>Verrucomicrobiota</taxon>
        <taxon>Methylacidiphilae</taxon>
        <taxon>Methylacidiphilales</taxon>
        <taxon>Methylacidiphilaceae</taxon>
        <taxon>Candidatus Methylacidithermus</taxon>
    </lineage>
</organism>
<reference evidence="1" key="1">
    <citation type="submission" date="2021-02" db="EMBL/GenBank/DDBJ databases">
        <authorList>
            <person name="Cremers G."/>
            <person name="Picone N."/>
        </authorList>
    </citation>
    <scope>NUCLEOTIDE SEQUENCE</scope>
    <source>
        <strain evidence="1">PQ17</strain>
    </source>
</reference>
<dbReference type="EMBL" id="CAJNOB010000011">
    <property type="protein sequence ID" value="CAF0695388.1"/>
    <property type="molecule type" value="Genomic_DNA"/>
</dbReference>
<evidence type="ECO:0000313" key="2">
    <source>
        <dbReference type="Proteomes" id="UP000663859"/>
    </source>
</evidence>
<gene>
    <name evidence="1" type="ORF">MPNT_190025</name>
</gene>
<keyword evidence="2" id="KW-1185">Reference proteome</keyword>
<accession>A0A8J2FSC1</accession>